<evidence type="ECO:0000259" key="9">
    <source>
        <dbReference type="Pfam" id="PF02782"/>
    </source>
</evidence>
<keyword evidence="7" id="KW-0119">Carbohydrate metabolism</keyword>
<dbReference type="GO" id="GO:0004856">
    <property type="term" value="F:D-xylulokinase activity"/>
    <property type="evidence" value="ECO:0007669"/>
    <property type="project" value="UniProtKB-UniRule"/>
</dbReference>
<evidence type="ECO:0000256" key="7">
    <source>
        <dbReference type="RuleBase" id="RU367058"/>
    </source>
</evidence>
<evidence type="ECO:0000256" key="5">
    <source>
        <dbReference type="ARBA" id="ARBA00025184"/>
    </source>
</evidence>
<keyword evidence="2 7" id="KW-0859">Xylose metabolism</keyword>
<evidence type="ECO:0000313" key="10">
    <source>
        <dbReference type="EMBL" id="KAF6230238.1"/>
    </source>
</evidence>
<dbReference type="CDD" id="cd07776">
    <property type="entry name" value="ASKHA_NBD_FGGY_SpXK-like"/>
    <property type="match status" value="1"/>
</dbReference>
<evidence type="ECO:0000256" key="2">
    <source>
        <dbReference type="ARBA" id="ARBA00022629"/>
    </source>
</evidence>
<evidence type="ECO:0000256" key="4">
    <source>
        <dbReference type="ARBA" id="ARBA00022777"/>
    </source>
</evidence>
<keyword evidence="7" id="KW-0067">ATP-binding</keyword>
<dbReference type="PANTHER" id="PTHR10196">
    <property type="entry name" value="SUGAR KINASE"/>
    <property type="match status" value="1"/>
</dbReference>
<evidence type="ECO:0000313" key="11">
    <source>
        <dbReference type="Proteomes" id="UP000593566"/>
    </source>
</evidence>
<dbReference type="GeneID" id="59332985"/>
<dbReference type="InterPro" id="IPR018485">
    <property type="entry name" value="FGGY_C"/>
</dbReference>
<feature type="domain" description="Carbohydrate kinase FGGY C-terminal" evidence="9">
    <location>
        <begin position="297"/>
        <end position="511"/>
    </location>
</feature>
<comment type="similarity">
    <text evidence="1 7">Belongs to the FGGY kinase family.</text>
</comment>
<evidence type="ECO:0000256" key="6">
    <source>
        <dbReference type="ARBA" id="ARBA00048885"/>
    </source>
</evidence>
<dbReference type="Proteomes" id="UP000593566">
    <property type="component" value="Unassembled WGS sequence"/>
</dbReference>
<dbReference type="EMBL" id="JACCJB010000002">
    <property type="protein sequence ID" value="KAF6230238.1"/>
    <property type="molecule type" value="Genomic_DNA"/>
</dbReference>
<dbReference type="GO" id="GO:0005829">
    <property type="term" value="C:cytosol"/>
    <property type="evidence" value="ECO:0007669"/>
    <property type="project" value="TreeGrafter"/>
</dbReference>
<dbReference type="RefSeq" id="XP_037157495.1">
    <property type="nucleotide sequence ID" value="XM_037295494.1"/>
</dbReference>
<dbReference type="AlphaFoldDB" id="A0A8H6FKN3"/>
<accession>A0A8H6FKN3</accession>
<dbReference type="PANTHER" id="PTHR10196:SF57">
    <property type="entry name" value="XYLULOSE KINASE"/>
    <property type="match status" value="1"/>
</dbReference>
<proteinExistence type="inferred from homology"/>
<dbReference type="SUPFAM" id="SSF53067">
    <property type="entry name" value="Actin-like ATPase domain"/>
    <property type="match status" value="2"/>
</dbReference>
<protein>
    <recommendedName>
        <fullName evidence="7">Xylulose kinase</fullName>
        <ecNumber evidence="7">2.7.1.17</ecNumber>
    </recommendedName>
</protein>
<name>A0A8H6FKN3_9LECA</name>
<gene>
    <name evidence="10" type="ORF">HO133_004578</name>
</gene>
<dbReference type="GO" id="GO:0005997">
    <property type="term" value="P:xylulose metabolic process"/>
    <property type="evidence" value="ECO:0007669"/>
    <property type="project" value="TreeGrafter"/>
</dbReference>
<feature type="domain" description="Carbohydrate kinase FGGY N-terminal" evidence="8">
    <location>
        <begin position="135"/>
        <end position="287"/>
    </location>
</feature>
<comment type="catalytic activity">
    <reaction evidence="6 7">
        <text>D-xylulose + ATP = D-xylulose 5-phosphate + ADP + H(+)</text>
        <dbReference type="Rhea" id="RHEA:10964"/>
        <dbReference type="ChEBI" id="CHEBI:15378"/>
        <dbReference type="ChEBI" id="CHEBI:17140"/>
        <dbReference type="ChEBI" id="CHEBI:30616"/>
        <dbReference type="ChEBI" id="CHEBI:57737"/>
        <dbReference type="ChEBI" id="CHEBI:456216"/>
        <dbReference type="EC" id="2.7.1.17"/>
    </reaction>
</comment>
<dbReference type="Pfam" id="PF00370">
    <property type="entry name" value="FGGY_N"/>
    <property type="match status" value="1"/>
</dbReference>
<dbReference type="InterPro" id="IPR018484">
    <property type="entry name" value="FGGY_N"/>
</dbReference>
<comment type="caution">
    <text evidence="10">The sequence shown here is derived from an EMBL/GenBank/DDBJ whole genome shotgun (WGS) entry which is preliminary data.</text>
</comment>
<evidence type="ECO:0000259" key="8">
    <source>
        <dbReference type="Pfam" id="PF00370"/>
    </source>
</evidence>
<reference evidence="10 11" key="1">
    <citation type="journal article" date="2020" name="Genomics">
        <title>Complete, high-quality genomes from long-read metagenomic sequencing of two wolf lichen thalli reveals enigmatic genome architecture.</title>
        <authorList>
            <person name="McKenzie S.K."/>
            <person name="Walston R.F."/>
            <person name="Allen J.L."/>
        </authorList>
    </citation>
    <scope>NUCLEOTIDE SEQUENCE [LARGE SCALE GENOMIC DNA]</scope>
    <source>
        <strain evidence="10">WasteWater1</strain>
    </source>
</reference>
<evidence type="ECO:0000256" key="3">
    <source>
        <dbReference type="ARBA" id="ARBA00022679"/>
    </source>
</evidence>
<sequence>MIDESPLYLGFDLSTQQLKGIAITSDLKVAYEAVFDFDADATGFGIKNGVLTNEAEREVYAPVTMWLQAIDAVLQRLQDKGIDFGRVRGISGAGQQHGSVYWSEDGEHALQNLHEGKSLEAQLHHAFSYPYSPNWQDSSTQKQCDSFDRHLGDEVQLALHTGSKAHHRFTGPQILRFRSKHPDAYSKTSRISLVSSFLASVFVGKIAPIDIADVCGMNLFDIKAGSYNQKLMALAAGPSDLESKLGHVPEDGGGSFGEVQKYFVRRYGFNPSCTIAPFTGDNPSTILALPLRPLDAIVSLGTSTTFLMSTPHYKPDPAVHFMNHPTTSGLYMFMLCYKNGGLAREQIRDALPPSPPGISDRWSLFNYHATHTRPLGASIESSPAKIALYFPRPEIVPNVQAGIYRFTYTSQQPTVSSPSAWKLPEDDCRAILESQLLSLRLRSRGIVAPPSPNPQNVPAQPRRVYLVGGGSRNTAIAKLAGEILGGVEGVYRLDVGGNACALGSAYKAVWAVERKPGETFEDLIGSRWREDDFVEKIADGYQEEIYRMYEKGVDGLEAVEKSVLEEQASTTGAGQV</sequence>
<evidence type="ECO:0000256" key="1">
    <source>
        <dbReference type="ARBA" id="ARBA00009156"/>
    </source>
</evidence>
<keyword evidence="4 7" id="KW-0418">Kinase</keyword>
<organism evidence="10 11">
    <name type="scientific">Letharia lupina</name>
    <dbReference type="NCBI Taxonomy" id="560253"/>
    <lineage>
        <taxon>Eukaryota</taxon>
        <taxon>Fungi</taxon>
        <taxon>Dikarya</taxon>
        <taxon>Ascomycota</taxon>
        <taxon>Pezizomycotina</taxon>
        <taxon>Lecanoromycetes</taxon>
        <taxon>OSLEUM clade</taxon>
        <taxon>Lecanoromycetidae</taxon>
        <taxon>Lecanorales</taxon>
        <taxon>Lecanorineae</taxon>
        <taxon>Parmeliaceae</taxon>
        <taxon>Letharia</taxon>
    </lineage>
</organism>
<dbReference type="Pfam" id="PF02782">
    <property type="entry name" value="FGGY_C"/>
    <property type="match status" value="1"/>
</dbReference>
<dbReference type="EC" id="2.7.1.17" evidence="7"/>
<dbReference type="Gene3D" id="3.30.420.40">
    <property type="match status" value="2"/>
</dbReference>
<dbReference type="FunFam" id="3.30.420.40:FF:000118">
    <property type="entry name" value="Xylulose kinase 2"/>
    <property type="match status" value="1"/>
</dbReference>
<dbReference type="InterPro" id="IPR042024">
    <property type="entry name" value="D-XK_euk"/>
</dbReference>
<dbReference type="InterPro" id="IPR043129">
    <property type="entry name" value="ATPase_NBD"/>
</dbReference>
<keyword evidence="7" id="KW-0547">Nucleotide-binding</keyword>
<keyword evidence="11" id="KW-1185">Reference proteome</keyword>
<comment type="function">
    <text evidence="5 7">Highly specific D-xylulose kinase which participates in the catabolism of xylose. Xylose is a major component of hemicelluloses such as xylan. Most fungi utilize D-xylose via three enzymatic reactions, xylose reductase (XR), xylitol dehydrogenase (XDH), and xylulokinase, to form xylulose 5-phosphate, which enters pentose phosphate pathway.</text>
</comment>
<dbReference type="GO" id="GO:0042732">
    <property type="term" value="P:D-xylose metabolic process"/>
    <property type="evidence" value="ECO:0007669"/>
    <property type="project" value="UniProtKB-UniRule"/>
</dbReference>
<dbReference type="GO" id="GO:0005524">
    <property type="term" value="F:ATP binding"/>
    <property type="evidence" value="ECO:0007669"/>
    <property type="project" value="UniProtKB-UniRule"/>
</dbReference>
<keyword evidence="3 7" id="KW-0808">Transferase</keyword>